<dbReference type="RefSeq" id="WP_009326875.1">
    <property type="nucleotide sequence ID" value="NZ_JARAVC010000890.1"/>
</dbReference>
<organism evidence="1 2">
    <name type="scientific">Streptomyces ipomoeae</name>
    <dbReference type="NCBI Taxonomy" id="103232"/>
    <lineage>
        <taxon>Bacteria</taxon>
        <taxon>Bacillati</taxon>
        <taxon>Actinomycetota</taxon>
        <taxon>Actinomycetes</taxon>
        <taxon>Kitasatosporales</taxon>
        <taxon>Streptomycetaceae</taxon>
        <taxon>Streptomyces</taxon>
    </lineage>
</organism>
<comment type="caution">
    <text evidence="1">The sequence shown here is derived from an EMBL/GenBank/DDBJ whole genome shotgun (WGS) entry which is preliminary data.</text>
</comment>
<evidence type="ECO:0000313" key="1">
    <source>
        <dbReference type="EMBL" id="TQE26960.1"/>
    </source>
</evidence>
<name>A0AAE8VZ68_9ACTN</name>
<accession>A0AAE8VZ68</accession>
<dbReference type="Proteomes" id="UP000318720">
    <property type="component" value="Unassembled WGS sequence"/>
</dbReference>
<evidence type="ECO:0000313" key="2">
    <source>
        <dbReference type="Proteomes" id="UP000318720"/>
    </source>
</evidence>
<dbReference type="EMBL" id="SPAZ01000232">
    <property type="protein sequence ID" value="TQE26960.1"/>
    <property type="molecule type" value="Genomic_DNA"/>
</dbReference>
<gene>
    <name evidence="1" type="ORF">Sipo8835_28385</name>
</gene>
<reference evidence="1 2" key="1">
    <citation type="submission" date="2019-03" db="EMBL/GenBank/DDBJ databases">
        <title>Comparative genomic analyses of the sweetpotato soil rot pathogen, Streptomyces ipomoeae.</title>
        <authorList>
            <person name="Ruschel Soares N."/>
            <person name="Badger J.H."/>
            <person name="Huguet-Tapia J.C."/>
            <person name="Clark C.A."/>
            <person name="Pettis G.S."/>
        </authorList>
    </citation>
    <scope>NUCLEOTIDE SEQUENCE [LARGE SCALE GENOMIC DNA]</scope>
    <source>
        <strain evidence="1 2">88-35</strain>
    </source>
</reference>
<protein>
    <submittedName>
        <fullName evidence="1">Uncharacterized protein</fullName>
    </submittedName>
</protein>
<sequence>MPEPDDLRSHDLSLLAGPSAQDLDSAEGILGLLTGWAAERLRLAREAAEPDPELVARWATESQRYAELLRGVRKMSPEELRRVVEEHGPAARRAVEEGR</sequence>
<proteinExistence type="predicted"/>
<dbReference type="AlphaFoldDB" id="A0AAE8VZ68"/>